<dbReference type="FunFam" id="3.40.50.300:FF:000032">
    <property type="entry name" value="Export ABC transporter ATP-binding protein"/>
    <property type="match status" value="1"/>
</dbReference>
<dbReference type="GO" id="GO:0098796">
    <property type="term" value="C:membrane protein complex"/>
    <property type="evidence" value="ECO:0007669"/>
    <property type="project" value="UniProtKB-ARBA"/>
</dbReference>
<name>A0A3E2B0M6_9FIRM</name>
<keyword evidence="7" id="KW-1185">Reference proteome</keyword>
<evidence type="ECO:0000313" key="7">
    <source>
        <dbReference type="Proteomes" id="UP000260649"/>
    </source>
</evidence>
<accession>A0A3E2B0M6</accession>
<protein>
    <submittedName>
        <fullName evidence="6">ABC transporter ATP-binding protein</fullName>
    </submittedName>
</protein>
<reference evidence="6 7" key="1">
    <citation type="submission" date="2018-07" db="EMBL/GenBank/DDBJ databases">
        <title>GABA Modulating Bacteria of the Human Gut Microbiota.</title>
        <authorList>
            <person name="Strandwitz P."/>
            <person name="Kim K.H."/>
            <person name="Terekhova D."/>
            <person name="Liu J.K."/>
            <person name="Sharma A."/>
            <person name="Levering J."/>
            <person name="Mcdonald D."/>
            <person name="Dietrich D."/>
            <person name="Ramadhar T.R."/>
            <person name="Lekbua A."/>
            <person name="Mroue N."/>
            <person name="Liston C."/>
            <person name="Stewart E.J."/>
            <person name="Dubin M.J."/>
            <person name="Zengler K."/>
            <person name="Knight R."/>
            <person name="Gilbert J.A."/>
            <person name="Clardy J."/>
            <person name="Lewis K."/>
        </authorList>
    </citation>
    <scope>NUCLEOTIDE SEQUENCE [LARGE SCALE GENOMIC DNA]</scope>
    <source>
        <strain evidence="6 7">KLE1738</strain>
    </source>
</reference>
<dbReference type="PROSITE" id="PS50893">
    <property type="entry name" value="ABC_TRANSPORTER_2"/>
    <property type="match status" value="1"/>
</dbReference>
<gene>
    <name evidence="6" type="ORF">DV520_11960</name>
</gene>
<proteinExistence type="inferred from homology"/>
<dbReference type="PANTHER" id="PTHR42798:SF7">
    <property type="entry name" value="ALPHA-D-RIBOSE 1-METHYLPHOSPHONATE 5-TRIPHOSPHATE SYNTHASE SUBUNIT PHNL"/>
    <property type="match status" value="1"/>
</dbReference>
<comment type="caution">
    <text evidence="6">The sequence shown here is derived from an EMBL/GenBank/DDBJ whole genome shotgun (WGS) entry which is preliminary data.</text>
</comment>
<dbReference type="InterPro" id="IPR017911">
    <property type="entry name" value="MacB-like_ATP-bd"/>
</dbReference>
<dbReference type="PANTHER" id="PTHR42798">
    <property type="entry name" value="LIPOPROTEIN-RELEASING SYSTEM ATP-BINDING PROTEIN LOLD"/>
    <property type="match status" value="1"/>
</dbReference>
<dbReference type="Gene3D" id="3.40.50.300">
    <property type="entry name" value="P-loop containing nucleotide triphosphate hydrolases"/>
    <property type="match status" value="1"/>
</dbReference>
<sequence>MLGLSAKEAGIMLQVQNIEKYYGSQNQVTKALDRVSFTVEDGAFIAIMGASGSGKTTLLNCISTIDTISAGDILLDGQSIAQLSPRQLAQFRRERLGFVFQDCNLLDTLTLEENIGLALSLNHADPHSVQQRVRAIAEELEIGEILDKFPYQVSGGQKQRAACARAMVAGQSLLLADEPTGALDSKASKNLLEIMTRLNRVLGATILMVTHDPYSASYASRVLFLKDGRLFNELLRGERDRPAFYHEILDVLALLGGDVSDVT</sequence>
<evidence type="ECO:0000313" key="6">
    <source>
        <dbReference type="EMBL" id="RFT05562.1"/>
    </source>
</evidence>
<keyword evidence="2" id="KW-0813">Transport</keyword>
<comment type="similarity">
    <text evidence="1">Belongs to the ABC transporter superfamily.</text>
</comment>
<dbReference type="GO" id="GO:0005524">
    <property type="term" value="F:ATP binding"/>
    <property type="evidence" value="ECO:0007669"/>
    <property type="project" value="UniProtKB-KW"/>
</dbReference>
<dbReference type="GO" id="GO:0022857">
    <property type="term" value="F:transmembrane transporter activity"/>
    <property type="evidence" value="ECO:0007669"/>
    <property type="project" value="UniProtKB-ARBA"/>
</dbReference>
<dbReference type="InterPro" id="IPR027417">
    <property type="entry name" value="P-loop_NTPase"/>
</dbReference>
<keyword evidence="4 6" id="KW-0067">ATP-binding</keyword>
<feature type="domain" description="ABC transporter" evidence="5">
    <location>
        <begin position="13"/>
        <end position="252"/>
    </location>
</feature>
<dbReference type="OrthoDB" id="9802264at2"/>
<evidence type="ECO:0000256" key="2">
    <source>
        <dbReference type="ARBA" id="ARBA00022448"/>
    </source>
</evidence>
<dbReference type="InterPro" id="IPR003593">
    <property type="entry name" value="AAA+_ATPase"/>
</dbReference>
<dbReference type="SUPFAM" id="SSF52540">
    <property type="entry name" value="P-loop containing nucleoside triphosphate hydrolases"/>
    <property type="match status" value="1"/>
</dbReference>
<dbReference type="InterPro" id="IPR003439">
    <property type="entry name" value="ABC_transporter-like_ATP-bd"/>
</dbReference>
<dbReference type="EMBL" id="QQRQ01000052">
    <property type="protein sequence ID" value="RFT05562.1"/>
    <property type="molecule type" value="Genomic_DNA"/>
</dbReference>
<dbReference type="Pfam" id="PF00005">
    <property type="entry name" value="ABC_tran"/>
    <property type="match status" value="1"/>
</dbReference>
<dbReference type="Proteomes" id="UP000260649">
    <property type="component" value="Unassembled WGS sequence"/>
</dbReference>
<keyword evidence="3" id="KW-0547">Nucleotide-binding</keyword>
<dbReference type="SMART" id="SM00382">
    <property type="entry name" value="AAA"/>
    <property type="match status" value="1"/>
</dbReference>
<evidence type="ECO:0000256" key="4">
    <source>
        <dbReference type="ARBA" id="ARBA00022840"/>
    </source>
</evidence>
<evidence type="ECO:0000256" key="3">
    <source>
        <dbReference type="ARBA" id="ARBA00022741"/>
    </source>
</evidence>
<dbReference type="CDD" id="cd03255">
    <property type="entry name" value="ABC_MJ0796_LolCDE_FtsE"/>
    <property type="match status" value="1"/>
</dbReference>
<dbReference type="AlphaFoldDB" id="A0A3E2B0M6"/>
<dbReference type="GO" id="GO:0016887">
    <property type="term" value="F:ATP hydrolysis activity"/>
    <property type="evidence" value="ECO:0007669"/>
    <property type="project" value="InterPro"/>
</dbReference>
<organism evidence="6 7">
    <name type="scientific">Evtepia gabavorous</name>
    <dbReference type="NCBI Taxonomy" id="2211183"/>
    <lineage>
        <taxon>Bacteria</taxon>
        <taxon>Bacillati</taxon>
        <taxon>Bacillota</taxon>
        <taxon>Clostridia</taxon>
        <taxon>Eubacteriales</taxon>
        <taxon>Evtepia</taxon>
    </lineage>
</organism>
<evidence type="ECO:0000259" key="5">
    <source>
        <dbReference type="PROSITE" id="PS50893"/>
    </source>
</evidence>
<evidence type="ECO:0000256" key="1">
    <source>
        <dbReference type="ARBA" id="ARBA00005417"/>
    </source>
</evidence>